<dbReference type="PANTHER" id="PTHR11604">
    <property type="entry name" value="PROFILIN"/>
    <property type="match status" value="1"/>
</dbReference>
<comment type="similarity">
    <text evidence="1 3">Belongs to the profilin family.</text>
</comment>
<name>A0A8J4PSR8_9MYCE</name>
<reference evidence="4" key="1">
    <citation type="submission" date="2020-01" db="EMBL/GenBank/DDBJ databases">
        <title>Development of genomics and gene disruption for Polysphondylium violaceum indicates a role for the polyketide synthase stlB in stalk morphogenesis.</title>
        <authorList>
            <person name="Narita B."/>
            <person name="Kawabe Y."/>
            <person name="Kin K."/>
            <person name="Saito T."/>
            <person name="Gibbs R."/>
            <person name="Kuspa A."/>
            <person name="Muzny D."/>
            <person name="Queller D."/>
            <person name="Richards S."/>
            <person name="Strassman J."/>
            <person name="Sucgang R."/>
            <person name="Worley K."/>
            <person name="Schaap P."/>
        </authorList>
    </citation>
    <scope>NUCLEOTIDE SEQUENCE</scope>
    <source>
        <strain evidence="4">QSvi11</strain>
    </source>
</reference>
<dbReference type="InterPro" id="IPR005455">
    <property type="entry name" value="PFN_euk"/>
</dbReference>
<dbReference type="AlphaFoldDB" id="A0A8J4PSR8"/>
<dbReference type="GO" id="GO:0005938">
    <property type="term" value="C:cell cortex"/>
    <property type="evidence" value="ECO:0007669"/>
    <property type="project" value="TreeGrafter"/>
</dbReference>
<dbReference type="SMART" id="SM00392">
    <property type="entry name" value="PROF"/>
    <property type="match status" value="1"/>
</dbReference>
<evidence type="ECO:0000313" key="4">
    <source>
        <dbReference type="EMBL" id="KAF2073148.1"/>
    </source>
</evidence>
<keyword evidence="5" id="KW-1185">Reference proteome</keyword>
<evidence type="ECO:0000256" key="2">
    <source>
        <dbReference type="ARBA" id="ARBA00025549"/>
    </source>
</evidence>
<protein>
    <recommendedName>
        <fullName evidence="3">Profilin</fullName>
    </recommendedName>
</protein>
<evidence type="ECO:0000256" key="3">
    <source>
        <dbReference type="RuleBase" id="RU003909"/>
    </source>
</evidence>
<evidence type="ECO:0000256" key="1">
    <source>
        <dbReference type="ARBA" id="ARBA00010058"/>
    </source>
</evidence>
<keyword evidence="3" id="KW-0009">Actin-binding</keyword>
<dbReference type="PANTHER" id="PTHR11604:SF3">
    <property type="entry name" value="PROFILIN-2"/>
    <property type="match status" value="1"/>
</dbReference>
<dbReference type="SUPFAM" id="SSF55770">
    <property type="entry name" value="Profilin (actin-binding protein)"/>
    <property type="match status" value="1"/>
</dbReference>
<accession>A0A8J4PSR8</accession>
<dbReference type="EMBL" id="AJWJ01000223">
    <property type="protein sequence ID" value="KAF2073148.1"/>
    <property type="molecule type" value="Genomic_DNA"/>
</dbReference>
<dbReference type="InterPro" id="IPR048278">
    <property type="entry name" value="PFN"/>
</dbReference>
<sequence length="128" mass="14067">MSFQEHLDEIVVSTGLYKWACIISGANAKRVANTPINNLTQAEGMNIIRILKGDININNGVTVGGNKYIINKFNRHHTIQARKSDGSGVAISKSNVFIIVAVFDNRTNSVDAYDTVDELASFFKELGH</sequence>
<gene>
    <name evidence="4" type="ORF">CYY_005537</name>
</gene>
<dbReference type="Pfam" id="PF00235">
    <property type="entry name" value="Profilin"/>
    <property type="match status" value="1"/>
</dbReference>
<dbReference type="Proteomes" id="UP000695562">
    <property type="component" value="Unassembled WGS sequence"/>
</dbReference>
<dbReference type="InterPro" id="IPR036140">
    <property type="entry name" value="PFN_sf"/>
</dbReference>
<organism evidence="4 5">
    <name type="scientific">Polysphondylium violaceum</name>
    <dbReference type="NCBI Taxonomy" id="133409"/>
    <lineage>
        <taxon>Eukaryota</taxon>
        <taxon>Amoebozoa</taxon>
        <taxon>Evosea</taxon>
        <taxon>Eumycetozoa</taxon>
        <taxon>Dictyostelia</taxon>
        <taxon>Dictyosteliales</taxon>
        <taxon>Dictyosteliaceae</taxon>
        <taxon>Polysphondylium</taxon>
    </lineage>
</organism>
<dbReference type="GO" id="GO:0003785">
    <property type="term" value="F:actin monomer binding"/>
    <property type="evidence" value="ECO:0007669"/>
    <property type="project" value="TreeGrafter"/>
</dbReference>
<evidence type="ECO:0000313" key="5">
    <source>
        <dbReference type="Proteomes" id="UP000695562"/>
    </source>
</evidence>
<comment type="caution">
    <text evidence="4">The sequence shown here is derived from an EMBL/GenBank/DDBJ whole genome shotgun (WGS) entry which is preliminary data.</text>
</comment>
<proteinExistence type="inferred from homology"/>
<dbReference type="Gene3D" id="3.30.450.30">
    <property type="entry name" value="Dynein light chain 2a, cytoplasmic"/>
    <property type="match status" value="1"/>
</dbReference>
<comment type="function">
    <text evidence="2">Binds to actin and affects the structure of the cytoskeleton. At high concentrations, profilin prevents the polymerization of actin, whereas it enhances it at low concentrations. By binding to PIP2, it inhibits the formation of IP3 and DG.</text>
</comment>